<name>A0A0X8HFT9_9GAMM</name>
<proteinExistence type="predicted"/>
<gene>
    <name evidence="2" type="ORF">LOKO_02810</name>
</gene>
<feature type="transmembrane region" description="Helical" evidence="1">
    <location>
        <begin position="26"/>
        <end position="44"/>
    </location>
</feature>
<dbReference type="PATRIC" id="fig|507626.3.peg.2807"/>
<evidence type="ECO:0000313" key="3">
    <source>
        <dbReference type="Proteomes" id="UP000063387"/>
    </source>
</evidence>
<reference evidence="2 3" key="1">
    <citation type="journal article" date="2016" name="Genome Announc.">
        <title>Draft Genome Sequence of 'Halomonas chromatireducens' Strain AGD 8-3, a Haloalkaliphilic Chromate- and Selenite-Reducing Gammaproteobacterium.</title>
        <authorList>
            <person name="Sharko F.S."/>
            <person name="Shapovalova A.A."/>
            <person name="Tsygankova S.V."/>
            <person name="Komova A.V."/>
            <person name="Boulygina E.S."/>
            <person name="Teslyuk A.B."/>
            <person name="Gotovtsev P.M."/>
            <person name="Namsaraev Z.B."/>
            <person name="Khijniak T.V."/>
            <person name="Nedoluzhko A.V."/>
            <person name="Vasilov R.G."/>
        </authorList>
    </citation>
    <scope>NUCLEOTIDE SEQUENCE [LARGE SCALE GENOMIC DNA]</scope>
    <source>
        <strain evidence="2 3">AGD 8-3</strain>
    </source>
</reference>
<keyword evidence="1" id="KW-0812">Transmembrane</keyword>
<keyword evidence="1" id="KW-1133">Transmembrane helix</keyword>
<reference evidence="2 3" key="2">
    <citation type="submission" date="2016-02" db="EMBL/GenBank/DDBJ databases">
        <authorList>
            <person name="Wen L."/>
            <person name="He K."/>
            <person name="Yang H."/>
        </authorList>
    </citation>
    <scope>NUCLEOTIDE SEQUENCE [LARGE SCALE GENOMIC DNA]</scope>
    <source>
        <strain evidence="2 3">AGD 8-3</strain>
    </source>
</reference>
<evidence type="ECO:0000313" key="2">
    <source>
        <dbReference type="EMBL" id="AMD01861.1"/>
    </source>
</evidence>
<dbReference type="KEGG" id="hco:LOKO_02810"/>
<keyword evidence="3" id="KW-1185">Reference proteome</keyword>
<protein>
    <submittedName>
        <fullName evidence="2">Sulfite exporter TauE/SafE</fullName>
    </submittedName>
</protein>
<evidence type="ECO:0000256" key="1">
    <source>
        <dbReference type="SAM" id="Phobius"/>
    </source>
</evidence>
<dbReference type="Proteomes" id="UP000063387">
    <property type="component" value="Chromosome"/>
</dbReference>
<dbReference type="EMBL" id="CP014226">
    <property type="protein sequence ID" value="AMD01861.1"/>
    <property type="molecule type" value="Genomic_DNA"/>
</dbReference>
<organism evidence="2 3">
    <name type="scientific">Halomonas chromatireducens</name>
    <dbReference type="NCBI Taxonomy" id="507626"/>
    <lineage>
        <taxon>Bacteria</taxon>
        <taxon>Pseudomonadati</taxon>
        <taxon>Pseudomonadota</taxon>
        <taxon>Gammaproteobacteria</taxon>
        <taxon>Oceanospirillales</taxon>
        <taxon>Halomonadaceae</taxon>
        <taxon>Halomonas</taxon>
    </lineage>
</organism>
<sequence length="46" mass="4943">MAPFSILTAPIGARLAHKLPVALLKRVFAVMLMGLALQMVYAVFTA</sequence>
<dbReference type="AlphaFoldDB" id="A0A0X8HFT9"/>
<accession>A0A0X8HFT9</accession>
<keyword evidence="1" id="KW-0472">Membrane</keyword>
<dbReference type="STRING" id="507626.LOKO_02810"/>